<organism evidence="3 4">
    <name type="scientific">Dreissena polymorpha</name>
    <name type="common">Zebra mussel</name>
    <name type="synonym">Mytilus polymorpha</name>
    <dbReference type="NCBI Taxonomy" id="45954"/>
    <lineage>
        <taxon>Eukaryota</taxon>
        <taxon>Metazoa</taxon>
        <taxon>Spiralia</taxon>
        <taxon>Lophotrochozoa</taxon>
        <taxon>Mollusca</taxon>
        <taxon>Bivalvia</taxon>
        <taxon>Autobranchia</taxon>
        <taxon>Heteroconchia</taxon>
        <taxon>Euheterodonta</taxon>
        <taxon>Imparidentia</taxon>
        <taxon>Neoheterodontei</taxon>
        <taxon>Myida</taxon>
        <taxon>Dreissenoidea</taxon>
        <taxon>Dreissenidae</taxon>
        <taxon>Dreissena</taxon>
    </lineage>
</organism>
<proteinExistence type="predicted"/>
<comment type="caution">
    <text evidence="3">The sequence shown here is derived from an EMBL/GenBank/DDBJ whole genome shotgun (WGS) entry which is preliminary data.</text>
</comment>
<dbReference type="Proteomes" id="UP000828390">
    <property type="component" value="Unassembled WGS sequence"/>
</dbReference>
<accession>A0A9D4N1Q3</accession>
<evidence type="ECO:0000313" key="3">
    <source>
        <dbReference type="EMBL" id="KAH3886136.1"/>
    </source>
</evidence>
<feature type="compositionally biased region" description="Basic and acidic residues" evidence="1">
    <location>
        <begin position="7"/>
        <end position="31"/>
    </location>
</feature>
<gene>
    <name evidence="2" type="ORF">DPMN_009842</name>
    <name evidence="3" type="ORF">DPMN_010137</name>
</gene>
<reference evidence="3" key="2">
    <citation type="submission" date="2020-11" db="EMBL/GenBank/DDBJ databases">
        <authorList>
            <person name="McCartney M.A."/>
            <person name="Auch B."/>
            <person name="Kono T."/>
            <person name="Mallez S."/>
            <person name="Becker A."/>
            <person name="Gohl D.M."/>
            <person name="Silverstein K.A.T."/>
            <person name="Koren S."/>
            <person name="Bechman K.B."/>
            <person name="Herman A."/>
            <person name="Abrahante J.E."/>
            <person name="Garbe J."/>
        </authorList>
    </citation>
    <scope>NUCLEOTIDE SEQUENCE</scope>
    <source>
        <strain evidence="3">Duluth1</strain>
        <tissue evidence="3">Whole animal</tissue>
    </source>
</reference>
<feature type="compositionally biased region" description="Polar residues" evidence="1">
    <location>
        <begin position="35"/>
        <end position="66"/>
    </location>
</feature>
<evidence type="ECO:0000256" key="1">
    <source>
        <dbReference type="SAM" id="MobiDB-lite"/>
    </source>
</evidence>
<protein>
    <submittedName>
        <fullName evidence="3">Uncharacterized protein</fullName>
    </submittedName>
</protein>
<keyword evidence="4" id="KW-1185">Reference proteome</keyword>
<dbReference type="EMBL" id="JAIWYP010000001">
    <property type="protein sequence ID" value="KAH3886136.1"/>
    <property type="molecule type" value="Genomic_DNA"/>
</dbReference>
<evidence type="ECO:0000313" key="2">
    <source>
        <dbReference type="EMBL" id="KAH3885843.1"/>
    </source>
</evidence>
<evidence type="ECO:0000313" key="4">
    <source>
        <dbReference type="Proteomes" id="UP000828390"/>
    </source>
</evidence>
<dbReference type="EMBL" id="JAIWYP010000001">
    <property type="protein sequence ID" value="KAH3885843.1"/>
    <property type="molecule type" value="Genomic_DNA"/>
</dbReference>
<reference evidence="3" key="1">
    <citation type="journal article" date="2019" name="bioRxiv">
        <title>The Genome of the Zebra Mussel, Dreissena polymorpha: A Resource for Invasive Species Research.</title>
        <authorList>
            <person name="McCartney M.A."/>
            <person name="Auch B."/>
            <person name="Kono T."/>
            <person name="Mallez S."/>
            <person name="Zhang Y."/>
            <person name="Obille A."/>
            <person name="Becker A."/>
            <person name="Abrahante J.E."/>
            <person name="Garbe J."/>
            <person name="Badalamenti J.P."/>
            <person name="Herman A."/>
            <person name="Mangelson H."/>
            <person name="Liachko I."/>
            <person name="Sullivan S."/>
            <person name="Sone E.D."/>
            <person name="Koren S."/>
            <person name="Silverstein K.A.T."/>
            <person name="Beckman K.B."/>
            <person name="Gohl D.M."/>
        </authorList>
    </citation>
    <scope>NUCLEOTIDE SEQUENCE</scope>
    <source>
        <strain evidence="3">Duluth1</strain>
        <tissue evidence="3">Whole animal</tissue>
    </source>
</reference>
<sequence>MTNGQTKSREEKRRNSEKHQIGRRREIREPGRQISDGQTHSRANGSRDTQAQQETENRSTDSLTTV</sequence>
<feature type="region of interest" description="Disordered" evidence="1">
    <location>
        <begin position="1"/>
        <end position="66"/>
    </location>
</feature>
<name>A0A9D4N1Q3_DREPO</name>
<dbReference type="AlphaFoldDB" id="A0A9D4N1Q3"/>